<accession>A0A9N9YHY4</accession>
<feature type="domain" description="Peptidase S33 tripeptidyl aminopeptidase-like C-terminal" evidence="5">
    <location>
        <begin position="534"/>
        <end position="621"/>
    </location>
</feature>
<evidence type="ECO:0000313" key="7">
    <source>
        <dbReference type="Proteomes" id="UP000696573"/>
    </source>
</evidence>
<dbReference type="PANTHER" id="PTHR43248">
    <property type="entry name" value="2-SUCCINYL-6-HYDROXY-2,4-CYCLOHEXADIENE-1-CARBOXYLATE SYNTHASE"/>
    <property type="match status" value="1"/>
</dbReference>
<evidence type="ECO:0000259" key="4">
    <source>
        <dbReference type="Pfam" id="PF00561"/>
    </source>
</evidence>
<evidence type="ECO:0000256" key="3">
    <source>
        <dbReference type="SAM" id="Phobius"/>
    </source>
</evidence>
<comment type="similarity">
    <text evidence="1">Belongs to the peptidase S33 family.</text>
</comment>
<dbReference type="InterPro" id="IPR013595">
    <property type="entry name" value="Pept_S33_TAP-like_C"/>
</dbReference>
<keyword evidence="3" id="KW-0812">Transmembrane</keyword>
<keyword evidence="2" id="KW-0378">Hydrolase</keyword>
<dbReference type="EMBL" id="CABFNQ020000555">
    <property type="protein sequence ID" value="CAH0019509.1"/>
    <property type="molecule type" value="Genomic_DNA"/>
</dbReference>
<dbReference type="InterPro" id="IPR029058">
    <property type="entry name" value="AB_hydrolase_fold"/>
</dbReference>
<evidence type="ECO:0000313" key="6">
    <source>
        <dbReference type="EMBL" id="CAH0019509.1"/>
    </source>
</evidence>
<evidence type="ECO:0000259" key="5">
    <source>
        <dbReference type="Pfam" id="PF08386"/>
    </source>
</evidence>
<evidence type="ECO:0000256" key="2">
    <source>
        <dbReference type="ARBA" id="ARBA00022801"/>
    </source>
</evidence>
<dbReference type="GO" id="GO:0016787">
    <property type="term" value="F:hydrolase activity"/>
    <property type="evidence" value="ECO:0007669"/>
    <property type="project" value="UniProtKB-KW"/>
</dbReference>
<dbReference type="InterPro" id="IPR051601">
    <property type="entry name" value="Serine_prot/Carboxylest_S33"/>
</dbReference>
<keyword evidence="3" id="KW-0472">Membrane</keyword>
<sequence>MGKHPSSPPSLRQSGSQRQYWSIYAAFLLLLAICQIAWVINPYALSFLADFTDVVGIASSSRHSPYGRFPARGDPFHFIPCTNTSILPALDDSDPLKSWAALFEPDPTRWSWGKQSSRKSNGPTDPYTGRGIYLCGYLDRPLNSLNGSDDRIVRIAVTKYQVSGLAPVGRWQNASRGRKSERTIILEPGGPGGSGTREVWDQAEIVSQRYSDGQYDVLGWDPRGVNASLPSFSCYPRDSFRDRWAFFKGFYREEVASTMQHLKTNDAMNNATFYACHQIHGDFGRFIDTTFVARDLEEIRKGLNEDQITGYFISYGTAVGITYANMFPDRIGRLLLDGVESVKDQRRLGGFAWSSVYSILDTWREGFLGECLDAGPSLCPLARPVGGSQTPVTLEELENRMDRLFQTIIEQPISGYTPVGGPGIITYSQVAFWIYTAMYSPSRWPLTAQILYNLEAGDARLALDELEKRWYRSHQASSRELLYTVVCADSYDDPLPEDGLIWWDKFWADMTKKSWISGTYRFTRVFGCRHYNTYWPSPPGVYRGALNNTLSNPVLGISGTHDPATPLKNGRDTLEDMGVDNARLIVHHGYGHISESDPSDCTDGLGRAYILHGEIPESKETHCYANGKPYRSRPDA</sequence>
<feature type="transmembrane region" description="Helical" evidence="3">
    <location>
        <begin position="21"/>
        <end position="40"/>
    </location>
</feature>
<dbReference type="InterPro" id="IPR000073">
    <property type="entry name" value="AB_hydrolase_1"/>
</dbReference>
<dbReference type="SUPFAM" id="SSF53474">
    <property type="entry name" value="alpha/beta-Hydrolases"/>
    <property type="match status" value="1"/>
</dbReference>
<dbReference type="Gene3D" id="3.40.50.1820">
    <property type="entry name" value="alpha/beta hydrolase"/>
    <property type="match status" value="1"/>
</dbReference>
<evidence type="ECO:0000256" key="1">
    <source>
        <dbReference type="ARBA" id="ARBA00010088"/>
    </source>
</evidence>
<evidence type="ECO:0008006" key="8">
    <source>
        <dbReference type="Google" id="ProtNLM"/>
    </source>
</evidence>
<gene>
    <name evidence="6" type="ORF">CRHIZ90672A_00010228</name>
</gene>
<name>A0A9N9YHY4_9HYPO</name>
<dbReference type="OrthoDB" id="425534at2759"/>
<keyword evidence="7" id="KW-1185">Reference proteome</keyword>
<reference evidence="6" key="1">
    <citation type="submission" date="2021-10" db="EMBL/GenBank/DDBJ databases">
        <authorList>
            <person name="Piombo E."/>
        </authorList>
    </citation>
    <scope>NUCLEOTIDE SEQUENCE</scope>
</reference>
<dbReference type="PANTHER" id="PTHR43248:SF25">
    <property type="entry name" value="AB HYDROLASE-1 DOMAIN-CONTAINING PROTEIN-RELATED"/>
    <property type="match status" value="1"/>
</dbReference>
<proteinExistence type="inferred from homology"/>
<dbReference type="Proteomes" id="UP000696573">
    <property type="component" value="Unassembled WGS sequence"/>
</dbReference>
<feature type="domain" description="AB hydrolase-1" evidence="4">
    <location>
        <begin position="183"/>
        <end position="342"/>
    </location>
</feature>
<dbReference type="Pfam" id="PF00561">
    <property type="entry name" value="Abhydrolase_1"/>
    <property type="match status" value="1"/>
</dbReference>
<protein>
    <recommendedName>
        <fullName evidence="8">AB hydrolase-1 domain-containing protein</fullName>
    </recommendedName>
</protein>
<dbReference type="Pfam" id="PF08386">
    <property type="entry name" value="Abhydrolase_4"/>
    <property type="match status" value="1"/>
</dbReference>
<dbReference type="AlphaFoldDB" id="A0A9N9YHY4"/>
<keyword evidence="3" id="KW-1133">Transmembrane helix</keyword>
<organism evidence="6 7">
    <name type="scientific">Clonostachys rhizophaga</name>
    <dbReference type="NCBI Taxonomy" id="160324"/>
    <lineage>
        <taxon>Eukaryota</taxon>
        <taxon>Fungi</taxon>
        <taxon>Dikarya</taxon>
        <taxon>Ascomycota</taxon>
        <taxon>Pezizomycotina</taxon>
        <taxon>Sordariomycetes</taxon>
        <taxon>Hypocreomycetidae</taxon>
        <taxon>Hypocreales</taxon>
        <taxon>Bionectriaceae</taxon>
        <taxon>Clonostachys</taxon>
    </lineage>
</organism>
<comment type="caution">
    <text evidence="6">The sequence shown here is derived from an EMBL/GenBank/DDBJ whole genome shotgun (WGS) entry which is preliminary data.</text>
</comment>